<evidence type="ECO:0000256" key="2">
    <source>
        <dbReference type="SAM" id="MobiDB-lite"/>
    </source>
</evidence>
<dbReference type="InterPro" id="IPR027432">
    <property type="entry name" value="dGTP_triphosphohydrolase_C"/>
</dbReference>
<keyword evidence="5" id="KW-1185">Reference proteome</keyword>
<evidence type="ECO:0000259" key="3">
    <source>
        <dbReference type="SMART" id="SM00471"/>
    </source>
</evidence>
<keyword evidence="1" id="KW-0378">Hydrolase</keyword>
<protein>
    <submittedName>
        <fullName evidence="4">DNTP triphosphohydrolase</fullName>
    </submittedName>
</protein>
<dbReference type="Gene3D" id="1.10.3410.10">
    <property type="entry name" value="putative deoxyguanosinetriphosphate triphosphohydrolase like domain"/>
    <property type="match status" value="1"/>
</dbReference>
<reference evidence="4" key="1">
    <citation type="submission" date="2020-09" db="EMBL/GenBank/DDBJ databases">
        <title>Genome seq and assembly of Devosia sp.</title>
        <authorList>
            <person name="Chhetri G."/>
        </authorList>
    </citation>
    <scope>NUCLEOTIDE SEQUENCE</scope>
    <source>
        <strain evidence="4">PTR5</strain>
    </source>
</reference>
<dbReference type="SMART" id="SM00471">
    <property type="entry name" value="HDc"/>
    <property type="match status" value="1"/>
</dbReference>
<accession>A0A927FXX5</accession>
<feature type="compositionally biased region" description="Basic and acidic residues" evidence="2">
    <location>
        <begin position="7"/>
        <end position="16"/>
    </location>
</feature>
<dbReference type="GO" id="GO:0016793">
    <property type="term" value="F:triphosphoric monoester hydrolase activity"/>
    <property type="evidence" value="ECO:0007669"/>
    <property type="project" value="InterPro"/>
</dbReference>
<dbReference type="Proteomes" id="UP000654108">
    <property type="component" value="Unassembled WGS sequence"/>
</dbReference>
<evidence type="ECO:0000313" key="4">
    <source>
        <dbReference type="EMBL" id="MBD8066036.1"/>
    </source>
</evidence>
<organism evidence="4 5">
    <name type="scientific">Devosia oryzisoli</name>
    <dbReference type="NCBI Taxonomy" id="2774138"/>
    <lineage>
        <taxon>Bacteria</taxon>
        <taxon>Pseudomonadati</taxon>
        <taxon>Pseudomonadota</taxon>
        <taxon>Alphaproteobacteria</taxon>
        <taxon>Hyphomicrobiales</taxon>
        <taxon>Devosiaceae</taxon>
        <taxon>Devosia</taxon>
    </lineage>
</organism>
<feature type="domain" description="HD/PDEase" evidence="3">
    <location>
        <begin position="66"/>
        <end position="290"/>
    </location>
</feature>
<evidence type="ECO:0000256" key="1">
    <source>
        <dbReference type="ARBA" id="ARBA00022801"/>
    </source>
</evidence>
<proteinExistence type="predicted"/>
<dbReference type="AlphaFoldDB" id="A0A927FXX5"/>
<sequence length="513" mass="57626">MQWSKLLSKERWPRETPEEEGDTTRPDWMTVSRTETERDYDRILFATPTRRLGDKTQVFPLEKNESVRNRLTHSHEVANLARSIGTHLVHSELGNLIIEDAISGGEWKEDEVKRAVPAILAAVGLAHDMGNPPFGHQGEAAIRDWVTSREPTLFQVREDTAGYSAGDLIKADVDRLTKQHREDFRQFEGNAQTLRTLTRLQVVKDNRGLNLTFGTLAATMKYTVASDHVISEAPAHGKKVGYFAAEADLVATVRTATGLSHGEMRHPLTYLMEACDDTAYSIVDIEDAVKKQIVSFADLIDWLKNDETLKEDELAQWVLAQAEAGANSARRAKLSSAEFNDVSMQIFRASAITAFVAATIKCFTAHYDAIMTTGLEKSLLDVSLAAPLAKSMKKFAFNNAYKHREVLKIELNGFNTIHGLMDMLWRGISERESFADPKSPRTTPFTRYAYSRISENYRRVFEGRDTAKRASDDALPIRYRELQLLTDMVAGMTDQYAIDLYNELKGFHVGASA</sequence>
<evidence type="ECO:0000313" key="5">
    <source>
        <dbReference type="Proteomes" id="UP000654108"/>
    </source>
</evidence>
<dbReference type="Gene3D" id="1.10.3210.10">
    <property type="entry name" value="Hypothetical protein af1432"/>
    <property type="match status" value="1"/>
</dbReference>
<name>A0A927FXX5_9HYPH</name>
<dbReference type="NCBIfam" id="TIGR01353">
    <property type="entry name" value="dGTP_triPase"/>
    <property type="match status" value="1"/>
</dbReference>
<dbReference type="SUPFAM" id="SSF109604">
    <property type="entry name" value="HD-domain/PDEase-like"/>
    <property type="match status" value="1"/>
</dbReference>
<comment type="caution">
    <text evidence="4">The sequence shown here is derived from an EMBL/GenBank/DDBJ whole genome shotgun (WGS) entry which is preliminary data.</text>
</comment>
<dbReference type="InterPro" id="IPR006261">
    <property type="entry name" value="dGTPase"/>
</dbReference>
<dbReference type="EMBL" id="JACYFU010000002">
    <property type="protein sequence ID" value="MBD8066036.1"/>
    <property type="molecule type" value="Genomic_DNA"/>
</dbReference>
<dbReference type="InterPro" id="IPR003607">
    <property type="entry name" value="HD/PDEase_dom"/>
</dbReference>
<dbReference type="Gene3D" id="1.10.3550.10">
    <property type="entry name" value="eoxyguanosinetriphosphate triphosphohydrolase domain-like"/>
    <property type="match status" value="1"/>
</dbReference>
<gene>
    <name evidence="4" type="primary">dgt</name>
    <name evidence="4" type="ORF">IC608_11185</name>
</gene>
<feature type="region of interest" description="Disordered" evidence="2">
    <location>
        <begin position="1"/>
        <end position="27"/>
    </location>
</feature>
<dbReference type="InterPro" id="IPR023293">
    <property type="entry name" value="dGTP_triP_hydro_central_sf"/>
</dbReference>